<organism evidence="3 4">
    <name type="scientific">Imshaugia aleurites</name>
    <dbReference type="NCBI Taxonomy" id="172621"/>
    <lineage>
        <taxon>Eukaryota</taxon>
        <taxon>Fungi</taxon>
        <taxon>Dikarya</taxon>
        <taxon>Ascomycota</taxon>
        <taxon>Pezizomycotina</taxon>
        <taxon>Lecanoromycetes</taxon>
        <taxon>OSLEUM clade</taxon>
        <taxon>Lecanoromycetidae</taxon>
        <taxon>Lecanorales</taxon>
        <taxon>Lecanorineae</taxon>
        <taxon>Parmeliaceae</taxon>
        <taxon>Imshaugia</taxon>
    </lineage>
</organism>
<dbReference type="Proteomes" id="UP000664534">
    <property type="component" value="Unassembled WGS sequence"/>
</dbReference>
<dbReference type="Pfam" id="PF12937">
    <property type="entry name" value="F-box-like"/>
    <property type="match status" value="1"/>
</dbReference>
<dbReference type="InterPro" id="IPR036322">
    <property type="entry name" value="WD40_repeat_dom_sf"/>
</dbReference>
<dbReference type="PROSITE" id="PS50181">
    <property type="entry name" value="FBOX"/>
    <property type="match status" value="1"/>
</dbReference>
<dbReference type="InterPro" id="IPR036047">
    <property type="entry name" value="F-box-like_dom_sf"/>
</dbReference>
<gene>
    <name evidence="3" type="ORF">IMSHALPRED_006113</name>
</gene>
<reference evidence="3" key="1">
    <citation type="submission" date="2021-03" db="EMBL/GenBank/DDBJ databases">
        <authorList>
            <person name="Tagirdzhanova G."/>
        </authorList>
    </citation>
    <scope>NUCLEOTIDE SEQUENCE</scope>
</reference>
<sequence length="607" mass="67023">MAKRSHEDQSTVDRSVKRLRPNHPDRLSQLSDELLLRILSYLSVSDLLLCQRLSHRLTSLAGDSQLWKALFYDRFVRPRASRIPGLRDREQSAKSLSYSSKLSKWLDDDHLVRRGNATNWKRQYRLRHNWSRGSANVSETQLAEHASQPPLLVRLHDDLVITADPVAGLRAWALKGNDRLIATTPCCSDKKDRSAGPTSLSIDGTQSRNDLVNISVGYDDGSFTIYTLQRNERRFACRYAHAPSRNGAIHAIAYASPYLLTMTAAPLLSLYRFRYESDEASSGLELSSETEKTVDTIPNKKSRIDREVPYRHVQEVPDGSCGNEGGVDHNTLIRPPTLISSLRSHTAYPPISLAIRASPISIVASIAYAMPTWTSGWSVGLQEIRIAPSGSIIDSRMASAATRGALSLPSNPQLRTVAHNYNTTDLDQQLVNGVRMTLGSKPTSLSYNHPYLLSAHPDNTLTLYMVTSNTEELSIGVGSRLWGHTSSVSGAHVGDRGKAVSVSAVGNELRVWELEGGMSSSTSRRRAATGEASVRVRPGRNGPTTETKTENSLRAHVGAVTGSRCMQEQAFDDSTVTQGWVAFDEEKVVLLREKMLGTQSLVVYDFE</sequence>
<dbReference type="SMART" id="SM00256">
    <property type="entry name" value="FBOX"/>
    <property type="match status" value="1"/>
</dbReference>
<dbReference type="OrthoDB" id="3219396at2759"/>
<keyword evidence="4" id="KW-1185">Reference proteome</keyword>
<feature type="region of interest" description="Disordered" evidence="1">
    <location>
        <begin position="1"/>
        <end position="24"/>
    </location>
</feature>
<protein>
    <recommendedName>
        <fullName evidence="2">F-box domain-containing protein</fullName>
    </recommendedName>
</protein>
<dbReference type="SUPFAM" id="SSF81383">
    <property type="entry name" value="F-box domain"/>
    <property type="match status" value="1"/>
</dbReference>
<comment type="caution">
    <text evidence="3">The sequence shown here is derived from an EMBL/GenBank/DDBJ whole genome shotgun (WGS) entry which is preliminary data.</text>
</comment>
<evidence type="ECO:0000313" key="4">
    <source>
        <dbReference type="Proteomes" id="UP000664534"/>
    </source>
</evidence>
<dbReference type="Gene3D" id="1.20.1280.50">
    <property type="match status" value="1"/>
</dbReference>
<dbReference type="EMBL" id="CAJPDT010000035">
    <property type="protein sequence ID" value="CAF9924123.1"/>
    <property type="molecule type" value="Genomic_DNA"/>
</dbReference>
<dbReference type="Pfam" id="PF25499">
    <property type="entry name" value="Beta-prop_pof12"/>
    <property type="match status" value="1"/>
</dbReference>
<dbReference type="AlphaFoldDB" id="A0A8H3FGM1"/>
<dbReference type="InterPro" id="IPR001810">
    <property type="entry name" value="F-box_dom"/>
</dbReference>
<name>A0A8H3FGM1_9LECA</name>
<dbReference type="Gene3D" id="2.130.10.10">
    <property type="entry name" value="YVTN repeat-like/Quinoprotein amine dehydrogenase"/>
    <property type="match status" value="1"/>
</dbReference>
<accession>A0A8H3FGM1</accession>
<dbReference type="SUPFAM" id="SSF50978">
    <property type="entry name" value="WD40 repeat-like"/>
    <property type="match status" value="1"/>
</dbReference>
<proteinExistence type="predicted"/>
<dbReference type="InterPro" id="IPR015943">
    <property type="entry name" value="WD40/YVTN_repeat-like_dom_sf"/>
</dbReference>
<evidence type="ECO:0000313" key="3">
    <source>
        <dbReference type="EMBL" id="CAF9924123.1"/>
    </source>
</evidence>
<evidence type="ECO:0000259" key="2">
    <source>
        <dbReference type="PROSITE" id="PS50181"/>
    </source>
</evidence>
<feature type="domain" description="F-box" evidence="2">
    <location>
        <begin position="24"/>
        <end position="70"/>
    </location>
</feature>
<evidence type="ECO:0000256" key="1">
    <source>
        <dbReference type="SAM" id="MobiDB-lite"/>
    </source>
</evidence>